<accession>A0ABR3D0U6</accession>
<feature type="compositionally biased region" description="Low complexity" evidence="1">
    <location>
        <begin position="368"/>
        <end position="384"/>
    </location>
</feature>
<proteinExistence type="predicted"/>
<feature type="region of interest" description="Disordered" evidence="1">
    <location>
        <begin position="229"/>
        <end position="249"/>
    </location>
</feature>
<keyword evidence="3" id="KW-1185">Reference proteome</keyword>
<feature type="compositionally biased region" description="Acidic residues" evidence="1">
    <location>
        <begin position="419"/>
        <end position="428"/>
    </location>
</feature>
<feature type="compositionally biased region" description="Polar residues" evidence="1">
    <location>
        <begin position="282"/>
        <end position="294"/>
    </location>
</feature>
<evidence type="ECO:0000313" key="3">
    <source>
        <dbReference type="Proteomes" id="UP001451303"/>
    </source>
</evidence>
<dbReference type="Proteomes" id="UP001451303">
    <property type="component" value="Unassembled WGS sequence"/>
</dbReference>
<evidence type="ECO:0000313" key="2">
    <source>
        <dbReference type="EMBL" id="KAL0466279.1"/>
    </source>
</evidence>
<comment type="caution">
    <text evidence="2">The sequence shown here is derived from an EMBL/GenBank/DDBJ whole genome shotgun (WGS) entry which is preliminary data.</text>
</comment>
<organism evidence="2 3">
    <name type="scientific">Neurospora intermedia</name>
    <dbReference type="NCBI Taxonomy" id="5142"/>
    <lineage>
        <taxon>Eukaryota</taxon>
        <taxon>Fungi</taxon>
        <taxon>Dikarya</taxon>
        <taxon>Ascomycota</taxon>
        <taxon>Pezizomycotina</taxon>
        <taxon>Sordariomycetes</taxon>
        <taxon>Sordariomycetidae</taxon>
        <taxon>Sordariales</taxon>
        <taxon>Sordariaceae</taxon>
        <taxon>Neurospora</taxon>
    </lineage>
</organism>
<feature type="compositionally biased region" description="Low complexity" evidence="1">
    <location>
        <begin position="239"/>
        <end position="249"/>
    </location>
</feature>
<reference evidence="2 3" key="1">
    <citation type="submission" date="2023-09" db="EMBL/GenBank/DDBJ databases">
        <title>Multi-omics analysis of a traditional fermented food reveals byproduct-associated fungal strains for waste-to-food upcycling.</title>
        <authorList>
            <consortium name="Lawrence Berkeley National Laboratory"/>
            <person name="Rekdal V.M."/>
            <person name="Villalobos-Escobedo J.M."/>
            <person name="Rodriguez-Valeron N."/>
            <person name="Garcia M.O."/>
            <person name="Vasquez D.P."/>
            <person name="Damayanti I."/>
            <person name="Sorensen P.M."/>
            <person name="Baidoo E.E."/>
            <person name="De Carvalho A.C."/>
            <person name="Riley R."/>
            <person name="Lipzen A."/>
            <person name="He G."/>
            <person name="Yan M."/>
            <person name="Haridas S."/>
            <person name="Daum C."/>
            <person name="Yoshinaga Y."/>
            <person name="Ng V."/>
            <person name="Grigoriev I.V."/>
            <person name="Munk R."/>
            <person name="Nuraida L."/>
            <person name="Wijaya C.H."/>
            <person name="Morales P.-C."/>
            <person name="Keasling J.D."/>
        </authorList>
    </citation>
    <scope>NUCLEOTIDE SEQUENCE [LARGE SCALE GENOMIC DNA]</scope>
    <source>
        <strain evidence="2 3">FGSC 2613</strain>
    </source>
</reference>
<dbReference type="EMBL" id="JAVLET010000013">
    <property type="protein sequence ID" value="KAL0466279.1"/>
    <property type="molecule type" value="Genomic_DNA"/>
</dbReference>
<protein>
    <submittedName>
        <fullName evidence="2">Uncharacterized protein</fullName>
    </submittedName>
</protein>
<name>A0ABR3D0U6_NEUIN</name>
<sequence length="428" mass="46263">MDPNNPHAPPQRFITSAAQFHQLQQEARAAALQGANAARCADFPRGDAEKLVLIDELLAAMSNTVGLVDNVGNSPDENGNVKAIRNMTRERQEDMAWTWLYKMRDIQLGIRNPDLFTPEFPNFMSRFRAFVSFVRSTKAGVTDTFAASYMDRYIGNPVAELDTKVSNNYTNKLKTYNIELKGARDNGRTVIENGNIAEIRDASGNLVKTIVKPLKRSLSDFLDGELPADVARPRRAPRSRTATGSSAASVATAATTGVGVQQAAFQGAAAVVLPAIHEENEASTPSQASQSNVQAYADQLESEQSTSSLGQQNITRQNTEQSDVEQSDIGHQEIDQSTYYGPHAYHSQYPVSHQHGAVVNQAGLRQTPADPASAPLAPSGPSLGDLENHNGGSQAGSERTAVNRPGRLVQNAAGATWWVEDDSSDESE</sequence>
<feature type="region of interest" description="Disordered" evidence="1">
    <location>
        <begin position="366"/>
        <end position="428"/>
    </location>
</feature>
<feature type="region of interest" description="Disordered" evidence="1">
    <location>
        <begin position="280"/>
        <end position="328"/>
    </location>
</feature>
<evidence type="ECO:0000256" key="1">
    <source>
        <dbReference type="SAM" id="MobiDB-lite"/>
    </source>
</evidence>
<feature type="compositionally biased region" description="Polar residues" evidence="1">
    <location>
        <begin position="302"/>
        <end position="321"/>
    </location>
</feature>
<gene>
    <name evidence="2" type="ORF">QR685DRAFT_451304</name>
</gene>